<evidence type="ECO:0000256" key="15">
    <source>
        <dbReference type="ARBA" id="ARBA00047174"/>
    </source>
</evidence>
<keyword evidence="3" id="KW-0964">Secreted</keyword>
<comment type="cofactor">
    <cofactor evidence="1">
        <name>Cu(2+)</name>
        <dbReference type="ChEBI" id="CHEBI:29036"/>
    </cofactor>
</comment>
<dbReference type="GO" id="GO:0004497">
    <property type="term" value="F:monooxygenase activity"/>
    <property type="evidence" value="ECO:0007669"/>
    <property type="project" value="UniProtKB-KW"/>
</dbReference>
<dbReference type="GO" id="GO:0030245">
    <property type="term" value="P:cellulose catabolic process"/>
    <property type="evidence" value="ECO:0007669"/>
    <property type="project" value="UniProtKB-KW"/>
</dbReference>
<evidence type="ECO:0000256" key="11">
    <source>
        <dbReference type="ARBA" id="ARBA00023277"/>
    </source>
</evidence>
<evidence type="ECO:0000256" key="1">
    <source>
        <dbReference type="ARBA" id="ARBA00001973"/>
    </source>
</evidence>
<keyword evidence="9" id="KW-0503">Monooxygenase</keyword>
<evidence type="ECO:0000256" key="7">
    <source>
        <dbReference type="ARBA" id="ARBA00023002"/>
    </source>
</evidence>
<keyword evidence="12" id="KW-0624">Polysaccharide degradation</keyword>
<feature type="domain" description="Auxiliary Activity family 9 catalytic" evidence="17">
    <location>
        <begin position="19"/>
        <end position="245"/>
    </location>
</feature>
<dbReference type="InterPro" id="IPR005103">
    <property type="entry name" value="AA9_LPMO"/>
</dbReference>
<keyword evidence="8" id="KW-0186">Copper</keyword>
<evidence type="ECO:0000256" key="8">
    <source>
        <dbReference type="ARBA" id="ARBA00023008"/>
    </source>
</evidence>
<dbReference type="OrthoDB" id="6038816at2759"/>
<keyword evidence="11" id="KW-0119">Carbohydrate metabolism</keyword>
<dbReference type="Gene3D" id="2.70.50.70">
    <property type="match status" value="1"/>
</dbReference>
<evidence type="ECO:0000256" key="12">
    <source>
        <dbReference type="ARBA" id="ARBA00023326"/>
    </source>
</evidence>
<dbReference type="Pfam" id="PF03443">
    <property type="entry name" value="AA9"/>
    <property type="match status" value="1"/>
</dbReference>
<evidence type="ECO:0000256" key="5">
    <source>
        <dbReference type="ARBA" id="ARBA00022729"/>
    </source>
</evidence>
<comment type="similarity">
    <text evidence="13">Belongs to the polysaccharide monooxygenase AA9 family.</text>
</comment>
<keyword evidence="6" id="KW-0136">Cellulose degradation</keyword>
<dbReference type="EC" id="1.14.99.56" evidence="15"/>
<evidence type="ECO:0000256" key="13">
    <source>
        <dbReference type="ARBA" id="ARBA00044502"/>
    </source>
</evidence>
<comment type="subcellular location">
    <subcellularLocation>
        <location evidence="2">Secreted</location>
    </subcellularLocation>
</comment>
<protein>
    <recommendedName>
        <fullName evidence="15">lytic cellulose monooxygenase (C4-dehydrogenating)</fullName>
        <ecNumber evidence="15">1.14.99.56</ecNumber>
    </recommendedName>
</protein>
<dbReference type="PANTHER" id="PTHR33353">
    <property type="entry name" value="PUTATIVE (AFU_ORTHOLOGUE AFUA_1G12560)-RELATED"/>
    <property type="match status" value="1"/>
</dbReference>
<keyword evidence="5 16" id="KW-0732">Signal</keyword>
<dbReference type="GO" id="GO:0016787">
    <property type="term" value="F:hydrolase activity"/>
    <property type="evidence" value="ECO:0007669"/>
    <property type="project" value="UniProtKB-KW"/>
</dbReference>
<keyword evidence="19" id="KW-1185">Reference proteome</keyword>
<keyword evidence="7" id="KW-0560">Oxidoreductase</keyword>
<dbReference type="AlphaFoldDB" id="A0A7C8IJ44"/>
<keyword evidence="10" id="KW-1015">Disulfide bond</keyword>
<proteinExistence type="inferred from homology"/>
<evidence type="ECO:0000259" key="17">
    <source>
        <dbReference type="Pfam" id="PF03443"/>
    </source>
</evidence>
<gene>
    <name evidence="18" type="ORF">BDV95DRAFT_590226</name>
</gene>
<comment type="catalytic activity">
    <reaction evidence="14">
        <text>[(1-&gt;4)-beta-D-glucosyl]n+m + reduced acceptor + O2 = 4-dehydro-beta-D-glucosyl-[(1-&gt;4)-beta-D-glucosyl]n-1 + [(1-&gt;4)-beta-D-glucosyl]m + acceptor + H2O.</text>
        <dbReference type="EC" id="1.14.99.56"/>
    </reaction>
</comment>
<dbReference type="Proteomes" id="UP000481861">
    <property type="component" value="Unassembled WGS sequence"/>
</dbReference>
<dbReference type="PANTHER" id="PTHR33353:SF10">
    <property type="entry name" value="ENDO-BETA-1,4-GLUCANASE D"/>
    <property type="match status" value="1"/>
</dbReference>
<evidence type="ECO:0000256" key="16">
    <source>
        <dbReference type="SAM" id="SignalP"/>
    </source>
</evidence>
<evidence type="ECO:0000256" key="14">
    <source>
        <dbReference type="ARBA" id="ARBA00045077"/>
    </source>
</evidence>
<evidence type="ECO:0000313" key="19">
    <source>
        <dbReference type="Proteomes" id="UP000481861"/>
    </source>
</evidence>
<evidence type="ECO:0000256" key="10">
    <source>
        <dbReference type="ARBA" id="ARBA00023157"/>
    </source>
</evidence>
<comment type="caution">
    <text evidence="18">The sequence shown here is derived from an EMBL/GenBank/DDBJ whole genome shotgun (WGS) entry which is preliminary data.</text>
</comment>
<feature type="signal peptide" evidence="16">
    <location>
        <begin position="1"/>
        <end position="18"/>
    </location>
</feature>
<keyword evidence="18" id="KW-0378">Hydrolase</keyword>
<evidence type="ECO:0000256" key="9">
    <source>
        <dbReference type="ARBA" id="ARBA00023033"/>
    </source>
</evidence>
<organism evidence="18 19">
    <name type="scientific">Massariosphaeria phaeospora</name>
    <dbReference type="NCBI Taxonomy" id="100035"/>
    <lineage>
        <taxon>Eukaryota</taxon>
        <taxon>Fungi</taxon>
        <taxon>Dikarya</taxon>
        <taxon>Ascomycota</taxon>
        <taxon>Pezizomycotina</taxon>
        <taxon>Dothideomycetes</taxon>
        <taxon>Pleosporomycetidae</taxon>
        <taxon>Pleosporales</taxon>
        <taxon>Pleosporales incertae sedis</taxon>
        <taxon>Massariosphaeria</taxon>
    </lineage>
</organism>
<name>A0A7C8IJ44_9PLEO</name>
<accession>A0A7C8IJ44</accession>
<keyword evidence="4" id="KW-0479">Metal-binding</keyword>
<sequence length="281" mass="31231">MSLAGFLLFSALLFRARAHYNFAHLIVNNTVTKPYEYVRMVTNHTFTIPDGGLPAKPGAPYGNQIPWEELERLMRPWPQYSADVLTANHRCGRDAWRPSLSTGIADVIAGESVGFQVESYVALMQQYDNITHIGPGLAYLAKKPDGIDLAQWDGDGDWMKIDYKGPDTDDTWSLFGQKQYNFTIPRSTPPGQYLLRVEHINPSPKSETEFYVNCAQVNILGPGGGTPPKSFARFPGTYKVDEPALSLPDGEQIVDSKARNGVRWLHGFLAYVPPGPTVWTG</sequence>
<dbReference type="GO" id="GO:0005576">
    <property type="term" value="C:extracellular region"/>
    <property type="evidence" value="ECO:0007669"/>
    <property type="project" value="UniProtKB-SubCell"/>
</dbReference>
<dbReference type="InterPro" id="IPR049892">
    <property type="entry name" value="AA9"/>
</dbReference>
<dbReference type="GO" id="GO:0046872">
    <property type="term" value="F:metal ion binding"/>
    <property type="evidence" value="ECO:0007669"/>
    <property type="project" value="UniProtKB-KW"/>
</dbReference>
<evidence type="ECO:0000256" key="4">
    <source>
        <dbReference type="ARBA" id="ARBA00022723"/>
    </source>
</evidence>
<reference evidence="18 19" key="1">
    <citation type="submission" date="2020-01" db="EMBL/GenBank/DDBJ databases">
        <authorList>
            <consortium name="DOE Joint Genome Institute"/>
            <person name="Haridas S."/>
            <person name="Albert R."/>
            <person name="Binder M."/>
            <person name="Bloem J."/>
            <person name="Labutti K."/>
            <person name="Salamov A."/>
            <person name="Andreopoulos B."/>
            <person name="Baker S.E."/>
            <person name="Barry K."/>
            <person name="Bills G."/>
            <person name="Bluhm B.H."/>
            <person name="Cannon C."/>
            <person name="Castanera R."/>
            <person name="Culley D.E."/>
            <person name="Daum C."/>
            <person name="Ezra D."/>
            <person name="Gonzalez J.B."/>
            <person name="Henrissat B."/>
            <person name="Kuo A."/>
            <person name="Liang C."/>
            <person name="Lipzen A."/>
            <person name="Lutzoni F."/>
            <person name="Magnuson J."/>
            <person name="Mondo S."/>
            <person name="Nolan M."/>
            <person name="Ohm R."/>
            <person name="Pangilinan J."/>
            <person name="Park H.-J.H."/>
            <person name="Ramirez L."/>
            <person name="Alfaro M."/>
            <person name="Sun H."/>
            <person name="Tritt A."/>
            <person name="Yoshinaga Y."/>
            <person name="Zwiers L.-H.L."/>
            <person name="Turgeon B.G."/>
            <person name="Goodwin S.B."/>
            <person name="Spatafora J.W."/>
            <person name="Crous P.W."/>
            <person name="Grigoriev I.V."/>
        </authorList>
    </citation>
    <scope>NUCLEOTIDE SEQUENCE [LARGE SCALE GENOMIC DNA]</scope>
    <source>
        <strain evidence="18 19">CBS 611.86</strain>
    </source>
</reference>
<dbReference type="EMBL" id="JAADJZ010000002">
    <property type="protein sequence ID" value="KAF2877693.1"/>
    <property type="molecule type" value="Genomic_DNA"/>
</dbReference>
<evidence type="ECO:0000256" key="2">
    <source>
        <dbReference type="ARBA" id="ARBA00004613"/>
    </source>
</evidence>
<evidence type="ECO:0000256" key="3">
    <source>
        <dbReference type="ARBA" id="ARBA00022525"/>
    </source>
</evidence>
<feature type="chain" id="PRO_5028868032" description="lytic cellulose monooxygenase (C4-dehydrogenating)" evidence="16">
    <location>
        <begin position="19"/>
        <end position="281"/>
    </location>
</feature>
<evidence type="ECO:0000256" key="6">
    <source>
        <dbReference type="ARBA" id="ARBA00023001"/>
    </source>
</evidence>
<evidence type="ECO:0000313" key="18">
    <source>
        <dbReference type="EMBL" id="KAF2877693.1"/>
    </source>
</evidence>